<dbReference type="GO" id="GO:0004803">
    <property type="term" value="F:transposase activity"/>
    <property type="evidence" value="ECO:0007669"/>
    <property type="project" value="InterPro"/>
</dbReference>
<evidence type="ECO:0000259" key="5">
    <source>
        <dbReference type="Pfam" id="PF01526"/>
    </source>
</evidence>
<feature type="domain" description="Tn3 transposase DDE" evidence="5">
    <location>
        <begin position="597"/>
        <end position="988"/>
    </location>
</feature>
<evidence type="ECO:0000256" key="4">
    <source>
        <dbReference type="ARBA" id="ARBA00023172"/>
    </source>
</evidence>
<dbReference type="OrthoDB" id="5630258at2"/>
<keyword evidence="3" id="KW-0238">DNA-binding</keyword>
<dbReference type="InterPro" id="IPR025296">
    <property type="entry name" value="DUF4158"/>
</dbReference>
<dbReference type="AlphaFoldDB" id="A0A098G9Y9"/>
<dbReference type="InterPro" id="IPR047653">
    <property type="entry name" value="Tn3-like_transpos"/>
</dbReference>
<keyword evidence="7" id="KW-0614">Plasmid</keyword>
<dbReference type="NCBIfam" id="NF033527">
    <property type="entry name" value="transpos_Tn3"/>
    <property type="match status" value="1"/>
</dbReference>
<reference evidence="8" key="1">
    <citation type="submission" date="2014-09" db="EMBL/GenBank/DDBJ databases">
        <authorList>
            <person name="Gomez-Valero L."/>
        </authorList>
    </citation>
    <scope>NUCLEOTIDE SEQUENCE [LARGE SCALE GENOMIC DNA]</scope>
    <source>
        <strain evidence="8">ATCC700992</strain>
        <plasmid evidence="8">LLAP10_pA</plasmid>
    </source>
</reference>
<sequence>MARLKILSSDDFNKLYKLPSLGDNDRPFVFELDEEDKAYLGSFNDVPKKIDYILQVSFFRITQFFYKFTFQGIRQDTWYVIKTFFPTEKFPKKQLSKRYQYDNRNAILKKYNMSIYSSQNKAKAARYAKELSKQHATPKYVFDSLLEYFHQHKIVRPSYTTLQEMVSDALKDEKTRLSNKIYTLMDKPLRESLANFLEKDELFYQLTTVKKDQKDFSTGEINTSIKNHLFLSSLYQRSIEIINELDISEQNIMHYADLAVYHTVYGLRAMKQKNLSRLYLMCYAHYRYLKISDHVVNSFSHKVNYYKGEAETYQAKAICDVKDEDKDHRNAAAAILSLVNNKKVADNEIRKKSYEIVPQEKFQQFIQKIKKPNFTPEFYRWQYYGENASTIKLNTRAAFKVLDFQSKNKALQTAITFMKDHYARNKAFGTYQFKDVPIEFIPKGLRRHVIKKTKNEKNKKKIKIINADRYEFMLYLHIEDGIKNGSVTIYNSLSYRSLNDELHPKQDWDKNKNSIIKRLENKLLATNINDFLKDLARLLSPRYKEVNGKITSGENNKIKLKQNKKGEVVRWHLPYKKSDDGVNNPFYENIPLTSVGEILQFANTHTGLMKKFTHILPMNSKKQADEAVISACLVAKATGIDIDKMKDISDVKEHDLKSTYADFIRHMTLTQASDVVMNHLKKLPIFEKYTLADYGIHASIDGQKLETKFNSIMARFSTKYFGFGQGVSAYTLCANWLPLCTKIIGTNEHESHYLFDMLNSNTSDIEIAAVSGDMHSINRVNFIILHLFGYRFMPRFTQLDKKAQANLVCFDDPKLYDKFLVKPSKQVNVKLIVKEWDNILRIMATLGLKKSSQSTIVKKLSSYQSNDTLRALIELDKIIMSLYMLDYIDDEGMRKTVHRSLNRGESYHQLRSAIARISSRKLAGKTEIELTINNECARLLANCMIFYNASLLSGLYEHYKLNKMEDEWLKVIRLSPVAWQHINLIGIYEFYNKKECLNLHDVIEKLVTNKKIDLLATA</sequence>
<keyword evidence="2" id="KW-0815">Transposition</keyword>
<dbReference type="GO" id="GO:0006313">
    <property type="term" value="P:DNA transposition"/>
    <property type="evidence" value="ECO:0007669"/>
    <property type="project" value="InterPro"/>
</dbReference>
<keyword evidence="4" id="KW-0233">DNA recombination</keyword>
<evidence type="ECO:0000256" key="3">
    <source>
        <dbReference type="ARBA" id="ARBA00023125"/>
    </source>
</evidence>
<dbReference type="GO" id="GO:0003677">
    <property type="term" value="F:DNA binding"/>
    <property type="evidence" value="ECO:0007669"/>
    <property type="project" value="UniProtKB-KW"/>
</dbReference>
<evidence type="ECO:0000256" key="2">
    <source>
        <dbReference type="ARBA" id="ARBA00022578"/>
    </source>
</evidence>
<name>A0A098G9Y9_9GAMM</name>
<evidence type="ECO:0000259" key="6">
    <source>
        <dbReference type="Pfam" id="PF13700"/>
    </source>
</evidence>
<dbReference type="Proteomes" id="UP000032430">
    <property type="component" value="Plasmid II"/>
</dbReference>
<evidence type="ECO:0000313" key="8">
    <source>
        <dbReference type="Proteomes" id="UP000032430"/>
    </source>
</evidence>
<accession>A0A098G9Y9</accession>
<protein>
    <submittedName>
        <fullName evidence="7">Transposase</fullName>
    </submittedName>
</protein>
<gene>
    <name evidence="7" type="ORF">LFA_pA0157</name>
</gene>
<keyword evidence="8" id="KW-1185">Reference proteome</keyword>
<dbReference type="EMBL" id="LN614828">
    <property type="protein sequence ID" value="CEG59258.1"/>
    <property type="molecule type" value="Genomic_DNA"/>
</dbReference>
<evidence type="ECO:0000313" key="7">
    <source>
        <dbReference type="EMBL" id="CEG59258.1"/>
    </source>
</evidence>
<organism evidence="7 8">
    <name type="scientific">Legionella fallonii LLAP-10</name>
    <dbReference type="NCBI Taxonomy" id="1212491"/>
    <lineage>
        <taxon>Bacteria</taxon>
        <taxon>Pseudomonadati</taxon>
        <taxon>Pseudomonadota</taxon>
        <taxon>Gammaproteobacteria</taxon>
        <taxon>Legionellales</taxon>
        <taxon>Legionellaceae</taxon>
        <taxon>Legionella</taxon>
    </lineage>
</organism>
<dbReference type="Pfam" id="PF13700">
    <property type="entry name" value="DUF4158"/>
    <property type="match status" value="1"/>
</dbReference>
<dbReference type="InterPro" id="IPR002513">
    <property type="entry name" value="Tn3_Tnp_DDE_dom"/>
</dbReference>
<dbReference type="Pfam" id="PF01526">
    <property type="entry name" value="DDE_Tnp_Tn3"/>
    <property type="match status" value="1"/>
</dbReference>
<feature type="domain" description="DUF4158" evidence="6">
    <location>
        <begin position="6"/>
        <end position="169"/>
    </location>
</feature>
<evidence type="ECO:0000256" key="1">
    <source>
        <dbReference type="ARBA" id="ARBA00009402"/>
    </source>
</evidence>
<dbReference type="KEGG" id="lfa:LFA_pA0157"/>
<dbReference type="HOGENOM" id="CLU_009098_0_0_6"/>
<proteinExistence type="inferred from homology"/>
<comment type="similarity">
    <text evidence="1">Belongs to the transposase 7 family.</text>
</comment>
<geneLocation type="plasmid" evidence="8">
    <name>LLAP10_pA</name>
</geneLocation>
<dbReference type="RefSeq" id="WP_045097847.1">
    <property type="nucleotide sequence ID" value="NZ_LN614828.1"/>
</dbReference>